<dbReference type="InterPro" id="IPR010161">
    <property type="entry name" value="Peptidase_M20B"/>
</dbReference>
<dbReference type="InterPro" id="IPR002933">
    <property type="entry name" value="Peptidase_M20"/>
</dbReference>
<dbReference type="NCBIfam" id="NF009920">
    <property type="entry name" value="PRK13381.1"/>
    <property type="match status" value="1"/>
</dbReference>
<evidence type="ECO:0000259" key="10">
    <source>
        <dbReference type="Pfam" id="PF07687"/>
    </source>
</evidence>
<dbReference type="GO" id="GO:0006508">
    <property type="term" value="P:proteolysis"/>
    <property type="evidence" value="ECO:0007669"/>
    <property type="project" value="UniProtKB-UniRule"/>
</dbReference>
<name>A0A242NGP6_9GAMM</name>
<dbReference type="InterPro" id="IPR036264">
    <property type="entry name" value="Bact_exopeptidase_dim_dom"/>
</dbReference>
<dbReference type="SUPFAM" id="SSF55031">
    <property type="entry name" value="Bacterial exopeptidase dimerisation domain"/>
    <property type="match status" value="1"/>
</dbReference>
<protein>
    <recommendedName>
        <fullName evidence="7">Peptidase T</fullName>
        <ecNumber evidence="7">3.4.11.4</ecNumber>
    </recommendedName>
</protein>
<evidence type="ECO:0000313" key="11">
    <source>
        <dbReference type="EMBL" id="OTP99062.1"/>
    </source>
</evidence>
<feature type="binding site" evidence="9">
    <location>
        <position position="176"/>
    </location>
    <ligand>
        <name>Zn(2+)</name>
        <dbReference type="ChEBI" id="CHEBI:29105"/>
        <label>2</label>
    </ligand>
</feature>
<dbReference type="Gene3D" id="3.40.630.10">
    <property type="entry name" value="Zn peptidases"/>
    <property type="match status" value="1"/>
</dbReference>
<keyword evidence="5 9" id="KW-0862">Zinc</keyword>
<dbReference type="PIRSF" id="PIRSF037215">
    <property type="entry name" value="Peptidase_M20B"/>
    <property type="match status" value="1"/>
</dbReference>
<gene>
    <name evidence="12" type="ORF">B6C91_05130</name>
    <name evidence="11" type="ORF">B6D08_08715</name>
</gene>
<evidence type="ECO:0000256" key="5">
    <source>
        <dbReference type="ARBA" id="ARBA00022833"/>
    </source>
</evidence>
<dbReference type="GO" id="GO:0008237">
    <property type="term" value="F:metallopeptidase activity"/>
    <property type="evidence" value="ECO:0007669"/>
    <property type="project" value="UniProtKB-KW"/>
</dbReference>
<comment type="similarity">
    <text evidence="1">Belongs to the peptidase M20B family.</text>
</comment>
<dbReference type="GO" id="GO:0008270">
    <property type="term" value="F:zinc ion binding"/>
    <property type="evidence" value="ECO:0007669"/>
    <property type="project" value="InterPro"/>
</dbReference>
<dbReference type="GO" id="GO:0045148">
    <property type="term" value="F:tripeptide aminopeptidase activity"/>
    <property type="evidence" value="ECO:0007669"/>
    <property type="project" value="UniProtKB-UniRule"/>
</dbReference>
<sequence length="409" mass="45620">MNITEQLVERFLRYVSIPSQSAMGCAHVPSTSGQTQLANLLKQELIDLNLQEVHLDEHSIVTAKLSGNNPNAPKIGYVAHLDTVDVALSDKINPQRVTFTGEDILLNKDKNIWFKVSEHPELNKYINEELIVTDGTSVLGADNKAAIAVVMTMLDQLQKQNCTYGDIYVAFVPDEEVGLNGAKKLDLNRFKPDFAYTIDCCELGEVVYETFNAGSATIEIEGVTAHPMSAKNVLINPIGIANDIINCFDSFETPEHTEGKEGYFWFNDIIGNQSTTTLKMSIRDFDLAKYEARKTYIQEVISFISRKYPRAKIECQITDTYSNIANYLGEDKRSIDLIYQSFEQLNIKANTIAMRGGTDGSALSARGLTTPNYFTGAHNFHSCFEFLPLSSFVKSFEVTMKIIELAAKV</sequence>
<comment type="cofactor">
    <cofactor evidence="9">
        <name>Zn(2+)</name>
        <dbReference type="ChEBI" id="CHEBI:29105"/>
    </cofactor>
    <text evidence="9">Binds 2 Zn(2+) ions per subunit.</text>
</comment>
<feature type="binding site" evidence="9">
    <location>
        <position position="142"/>
    </location>
    <ligand>
        <name>Zn(2+)</name>
        <dbReference type="ChEBI" id="CHEBI:29105"/>
        <label>2</label>
    </ligand>
</feature>
<evidence type="ECO:0000256" key="8">
    <source>
        <dbReference type="PIRSR" id="PIRSR037215-1"/>
    </source>
</evidence>
<dbReference type="Pfam" id="PF07687">
    <property type="entry name" value="M20_dimer"/>
    <property type="match status" value="1"/>
</dbReference>
<dbReference type="PROSITE" id="PS00759">
    <property type="entry name" value="ARGE_DAPE_CPG2_2"/>
    <property type="match status" value="1"/>
</dbReference>
<feature type="binding site" evidence="9">
    <location>
        <position position="199"/>
    </location>
    <ligand>
        <name>Zn(2+)</name>
        <dbReference type="ChEBI" id="CHEBI:29105"/>
        <label>1</label>
    </ligand>
</feature>
<evidence type="ECO:0000256" key="3">
    <source>
        <dbReference type="ARBA" id="ARBA00022723"/>
    </source>
</evidence>
<evidence type="ECO:0000313" key="12">
    <source>
        <dbReference type="EMBL" id="OTQ10640.1"/>
    </source>
</evidence>
<dbReference type="Pfam" id="PF01546">
    <property type="entry name" value="Peptidase_M20"/>
    <property type="match status" value="1"/>
</dbReference>
<dbReference type="PANTHER" id="PTHR42994:SF1">
    <property type="entry name" value="PEPTIDASE T"/>
    <property type="match status" value="1"/>
</dbReference>
<keyword evidence="2" id="KW-0645">Protease</keyword>
<dbReference type="OrthoDB" id="9804934at2"/>
<feature type="domain" description="Peptidase M20 dimerisation" evidence="10">
    <location>
        <begin position="208"/>
        <end position="310"/>
    </location>
</feature>
<reference evidence="13 14" key="1">
    <citation type="submission" date="2017-03" db="EMBL/GenBank/DDBJ databases">
        <title>Comparative genomics of honeybee gut symbionts reveal geographically distinct and subgroup specific antibiotic resistance.</title>
        <authorList>
            <person name="Ludvigsen J."/>
            <person name="Porcellato D."/>
            <person name="Labee-Lund T.M."/>
            <person name="Amdam G.V."/>
            <person name="Rudi K."/>
        </authorList>
    </citation>
    <scope>NUCLEOTIDE SEQUENCE [LARGE SCALE GENOMIC DNA]</scope>
    <source>
        <strain evidence="11 14">A-7-12</strain>
        <strain evidence="12 13">A-9-12</strain>
    </source>
</reference>
<evidence type="ECO:0000313" key="13">
    <source>
        <dbReference type="Proteomes" id="UP000194800"/>
    </source>
</evidence>
<evidence type="ECO:0000256" key="4">
    <source>
        <dbReference type="ARBA" id="ARBA00022801"/>
    </source>
</evidence>
<evidence type="ECO:0000256" key="7">
    <source>
        <dbReference type="NCBIfam" id="TIGR01882"/>
    </source>
</evidence>
<dbReference type="NCBIfam" id="NF003976">
    <property type="entry name" value="PRK05469.1"/>
    <property type="match status" value="1"/>
</dbReference>
<dbReference type="NCBIfam" id="TIGR01882">
    <property type="entry name" value="peptidase-T"/>
    <property type="match status" value="1"/>
</dbReference>
<dbReference type="EMBL" id="NARP01000021">
    <property type="protein sequence ID" value="OTP99062.1"/>
    <property type="molecule type" value="Genomic_DNA"/>
</dbReference>
<dbReference type="Proteomes" id="UP000194800">
    <property type="component" value="Unassembled WGS sequence"/>
</dbReference>
<evidence type="ECO:0000256" key="6">
    <source>
        <dbReference type="ARBA" id="ARBA00023049"/>
    </source>
</evidence>
<feature type="binding site" evidence="9">
    <location>
        <position position="80"/>
    </location>
    <ligand>
        <name>Zn(2+)</name>
        <dbReference type="ChEBI" id="CHEBI:29105"/>
        <label>1</label>
    </ligand>
</feature>
<dbReference type="InterPro" id="IPR011650">
    <property type="entry name" value="Peptidase_M20_dimer"/>
</dbReference>
<comment type="caution">
    <text evidence="11">The sequence shown here is derived from an EMBL/GenBank/DDBJ whole genome shotgun (WGS) entry which is preliminary data.</text>
</comment>
<dbReference type="SUPFAM" id="SSF53187">
    <property type="entry name" value="Zn-dependent exopeptidases"/>
    <property type="match status" value="1"/>
</dbReference>
<dbReference type="GO" id="GO:0006518">
    <property type="term" value="P:peptide metabolic process"/>
    <property type="evidence" value="ECO:0007669"/>
    <property type="project" value="InterPro"/>
</dbReference>
<evidence type="ECO:0000256" key="1">
    <source>
        <dbReference type="ARBA" id="ARBA00009692"/>
    </source>
</evidence>
<dbReference type="Gene3D" id="3.30.70.360">
    <property type="match status" value="1"/>
</dbReference>
<dbReference type="EC" id="3.4.11.4" evidence="7"/>
<dbReference type="Proteomes" id="UP000194977">
    <property type="component" value="Unassembled WGS sequence"/>
</dbReference>
<dbReference type="RefSeq" id="WP_086301112.1">
    <property type="nucleotide sequence ID" value="NZ_MZNE01000012.1"/>
</dbReference>
<accession>A0A242NGP6</accession>
<feature type="active site" evidence="8">
    <location>
        <position position="82"/>
    </location>
</feature>
<organism evidence="11 14">
    <name type="scientific">Gilliamella apicola</name>
    <dbReference type="NCBI Taxonomy" id="1196095"/>
    <lineage>
        <taxon>Bacteria</taxon>
        <taxon>Pseudomonadati</taxon>
        <taxon>Pseudomonadota</taxon>
        <taxon>Gammaproteobacteria</taxon>
        <taxon>Orbales</taxon>
        <taxon>Orbaceae</taxon>
        <taxon>Gilliamella</taxon>
    </lineage>
</organism>
<dbReference type="AlphaFoldDB" id="A0A242NGP6"/>
<keyword evidence="13" id="KW-1185">Reference proteome</keyword>
<feature type="active site" description="Proton acceptor" evidence="8">
    <location>
        <position position="175"/>
    </location>
</feature>
<keyword evidence="3 9" id="KW-0479">Metal-binding</keyword>
<evidence type="ECO:0000256" key="2">
    <source>
        <dbReference type="ARBA" id="ARBA00022670"/>
    </source>
</evidence>
<evidence type="ECO:0000313" key="14">
    <source>
        <dbReference type="Proteomes" id="UP000194977"/>
    </source>
</evidence>
<dbReference type="InterPro" id="IPR001261">
    <property type="entry name" value="ArgE/DapE_CS"/>
</dbReference>
<evidence type="ECO:0000256" key="9">
    <source>
        <dbReference type="PIRSR" id="PIRSR037215-2"/>
    </source>
</evidence>
<dbReference type="PANTHER" id="PTHR42994">
    <property type="entry name" value="PEPTIDASE T"/>
    <property type="match status" value="1"/>
</dbReference>
<keyword evidence="4" id="KW-0378">Hydrolase</keyword>
<feature type="binding site" evidence="9">
    <location>
        <position position="381"/>
    </location>
    <ligand>
        <name>Zn(2+)</name>
        <dbReference type="ChEBI" id="CHEBI:29105"/>
        <label>2</label>
    </ligand>
</feature>
<proteinExistence type="inferred from homology"/>
<dbReference type="EMBL" id="NART01000015">
    <property type="protein sequence ID" value="OTQ10640.1"/>
    <property type="molecule type" value="Genomic_DNA"/>
</dbReference>
<feature type="binding site" evidence="9">
    <location>
        <position position="142"/>
    </location>
    <ligand>
        <name>Zn(2+)</name>
        <dbReference type="ChEBI" id="CHEBI:29105"/>
        <label>1</label>
    </ligand>
</feature>
<keyword evidence="6" id="KW-0482">Metalloprotease</keyword>